<proteinExistence type="predicted"/>
<evidence type="ECO:0000313" key="2">
    <source>
        <dbReference type="Proteomes" id="UP000652761"/>
    </source>
</evidence>
<comment type="caution">
    <text evidence="1">The sequence shown here is derived from an EMBL/GenBank/DDBJ whole genome shotgun (WGS) entry which is preliminary data.</text>
</comment>
<organism evidence="1 2">
    <name type="scientific">Colocasia esculenta</name>
    <name type="common">Wild taro</name>
    <name type="synonym">Arum esculentum</name>
    <dbReference type="NCBI Taxonomy" id="4460"/>
    <lineage>
        <taxon>Eukaryota</taxon>
        <taxon>Viridiplantae</taxon>
        <taxon>Streptophyta</taxon>
        <taxon>Embryophyta</taxon>
        <taxon>Tracheophyta</taxon>
        <taxon>Spermatophyta</taxon>
        <taxon>Magnoliopsida</taxon>
        <taxon>Liliopsida</taxon>
        <taxon>Araceae</taxon>
        <taxon>Aroideae</taxon>
        <taxon>Colocasieae</taxon>
        <taxon>Colocasia</taxon>
    </lineage>
</organism>
<reference evidence="1" key="1">
    <citation type="submission" date="2017-07" db="EMBL/GenBank/DDBJ databases">
        <title>Taro Niue Genome Assembly and Annotation.</title>
        <authorList>
            <person name="Atibalentja N."/>
            <person name="Keating K."/>
            <person name="Fields C.J."/>
        </authorList>
    </citation>
    <scope>NUCLEOTIDE SEQUENCE</scope>
    <source>
        <strain evidence="1">Niue_2</strain>
        <tissue evidence="1">Leaf</tissue>
    </source>
</reference>
<name>A0A843VHT5_COLES</name>
<gene>
    <name evidence="1" type="ORF">Taro_028970</name>
</gene>
<protein>
    <submittedName>
        <fullName evidence="1">Uncharacterized protein</fullName>
    </submittedName>
</protein>
<evidence type="ECO:0000313" key="1">
    <source>
        <dbReference type="EMBL" id="MQL96301.1"/>
    </source>
</evidence>
<dbReference type="AlphaFoldDB" id="A0A843VHT5"/>
<dbReference type="EMBL" id="NMUH01001900">
    <property type="protein sequence ID" value="MQL96301.1"/>
    <property type="molecule type" value="Genomic_DNA"/>
</dbReference>
<accession>A0A843VHT5</accession>
<dbReference type="Proteomes" id="UP000652761">
    <property type="component" value="Unassembled WGS sequence"/>
</dbReference>
<keyword evidence="2" id="KW-1185">Reference proteome</keyword>
<sequence>MRSPSYRGGVSSTDGDLILRSPSVGVFLTDGAAGIVLLFLEFCPTPRSSARSEGAFASLGVLPRACFLYLSFVLGL</sequence>